<dbReference type="Pfam" id="PF00561">
    <property type="entry name" value="Abhydrolase_1"/>
    <property type="match status" value="1"/>
</dbReference>
<gene>
    <name evidence="2" type="ORF">BW730_00870</name>
</gene>
<dbReference type="PRINTS" id="PR00412">
    <property type="entry name" value="EPOXHYDRLASE"/>
</dbReference>
<dbReference type="AlphaFoldDB" id="A0A1Q2CJQ3"/>
<dbReference type="GO" id="GO:0016020">
    <property type="term" value="C:membrane"/>
    <property type="evidence" value="ECO:0007669"/>
    <property type="project" value="TreeGrafter"/>
</dbReference>
<dbReference type="PANTHER" id="PTHR43798">
    <property type="entry name" value="MONOACYLGLYCEROL LIPASE"/>
    <property type="match status" value="1"/>
</dbReference>
<dbReference type="InterPro" id="IPR050266">
    <property type="entry name" value="AB_hydrolase_sf"/>
</dbReference>
<accession>A0A1Q2CJQ3</accession>
<dbReference type="Gene3D" id="3.40.50.1820">
    <property type="entry name" value="alpha/beta hydrolase"/>
    <property type="match status" value="1"/>
</dbReference>
<dbReference type="PRINTS" id="PR00111">
    <property type="entry name" value="ABHYDROLASE"/>
</dbReference>
<evidence type="ECO:0000259" key="1">
    <source>
        <dbReference type="Pfam" id="PF00561"/>
    </source>
</evidence>
<dbReference type="RefSeq" id="WP_077684661.1">
    <property type="nucleotide sequence ID" value="NZ_CP019606.1"/>
</dbReference>
<keyword evidence="3" id="KW-1185">Reference proteome</keyword>
<dbReference type="Proteomes" id="UP000188145">
    <property type="component" value="Chromosome"/>
</dbReference>
<reference evidence="3" key="1">
    <citation type="submission" date="2017-02" db="EMBL/GenBank/DDBJ databases">
        <title>Tessaracoccus aquaemaris sp. nov., isolated from the intestine of a Korean rockfish, Sebastes schlegelii, in a marine aquaculture pond.</title>
        <authorList>
            <person name="Tak E.J."/>
            <person name="Bae J.-W."/>
        </authorList>
    </citation>
    <scope>NUCLEOTIDE SEQUENCE [LARGE SCALE GENOMIC DNA]</scope>
    <source>
        <strain evidence="3">NSG39</strain>
    </source>
</reference>
<dbReference type="GO" id="GO:0016787">
    <property type="term" value="F:hydrolase activity"/>
    <property type="evidence" value="ECO:0007669"/>
    <property type="project" value="UniProtKB-KW"/>
</dbReference>
<sequence>MSHLIPPGAKERFVALPQGQTRVLLGGRDDGARTPLLLIHGGGTDSAGISWFRAFIAFGADRRVVAVDLPGFGGTQEIPALGGPQSMADFVVDVARALGVPKAAVAGVSMGGDVALNVALRHPEFTAALILIAPGGLTERVGGRVTHFFSWLGTQLPDWVLLPLARVANRFTGLVLRAIVKDPATLPSEVVEEFVRESRAPGAGIAYGRYNQATLGRKSMRNNLLPRVHEITAPTLLFHGQDDPMVSPSDSQRAAELIPDARLVLAPGTGHWAQLEAHDLFAEETRRFLASLDA</sequence>
<protein>
    <submittedName>
        <fullName evidence="2">Alpha/beta hydrolase</fullName>
    </submittedName>
</protein>
<name>A0A1Q2CJQ3_9ACTN</name>
<dbReference type="KEGG" id="tes:BW730_00870"/>
<keyword evidence="2" id="KW-0378">Hydrolase</keyword>
<evidence type="ECO:0000313" key="3">
    <source>
        <dbReference type="Proteomes" id="UP000188145"/>
    </source>
</evidence>
<dbReference type="SUPFAM" id="SSF53474">
    <property type="entry name" value="alpha/beta-Hydrolases"/>
    <property type="match status" value="1"/>
</dbReference>
<dbReference type="InterPro" id="IPR000073">
    <property type="entry name" value="AB_hydrolase_1"/>
</dbReference>
<dbReference type="InterPro" id="IPR029058">
    <property type="entry name" value="AB_hydrolase_fold"/>
</dbReference>
<feature type="domain" description="AB hydrolase-1" evidence="1">
    <location>
        <begin position="35"/>
        <end position="276"/>
    </location>
</feature>
<evidence type="ECO:0000313" key="2">
    <source>
        <dbReference type="EMBL" id="AQP46334.1"/>
    </source>
</evidence>
<organism evidence="2 3">
    <name type="scientific">Tessaracoccus aquimaris</name>
    <dbReference type="NCBI Taxonomy" id="1332264"/>
    <lineage>
        <taxon>Bacteria</taxon>
        <taxon>Bacillati</taxon>
        <taxon>Actinomycetota</taxon>
        <taxon>Actinomycetes</taxon>
        <taxon>Propionibacteriales</taxon>
        <taxon>Propionibacteriaceae</taxon>
        <taxon>Tessaracoccus</taxon>
    </lineage>
</organism>
<dbReference type="STRING" id="1332264.BW730_00870"/>
<proteinExistence type="predicted"/>
<dbReference type="EMBL" id="CP019606">
    <property type="protein sequence ID" value="AQP46334.1"/>
    <property type="molecule type" value="Genomic_DNA"/>
</dbReference>
<dbReference type="OrthoDB" id="4481859at2"/>
<dbReference type="InterPro" id="IPR000639">
    <property type="entry name" value="Epox_hydrolase-like"/>
</dbReference>
<dbReference type="PANTHER" id="PTHR43798:SF33">
    <property type="entry name" value="HYDROLASE, PUTATIVE (AFU_ORTHOLOGUE AFUA_2G14860)-RELATED"/>
    <property type="match status" value="1"/>
</dbReference>